<protein>
    <recommendedName>
        <fullName evidence="5">AAA+ ATPase domain-containing protein</fullName>
    </recommendedName>
</protein>
<organism evidence="6 7">
    <name type="scientific">Thalassiosira oceanica</name>
    <name type="common">Marine diatom</name>
    <dbReference type="NCBI Taxonomy" id="159749"/>
    <lineage>
        <taxon>Eukaryota</taxon>
        <taxon>Sar</taxon>
        <taxon>Stramenopiles</taxon>
        <taxon>Ochrophyta</taxon>
        <taxon>Bacillariophyta</taxon>
        <taxon>Coscinodiscophyceae</taxon>
        <taxon>Thalassiosirophycidae</taxon>
        <taxon>Thalassiosirales</taxon>
        <taxon>Thalassiosiraceae</taxon>
        <taxon>Thalassiosira</taxon>
    </lineage>
</organism>
<dbReference type="InterPro" id="IPR003593">
    <property type="entry name" value="AAA+_ATPase"/>
</dbReference>
<evidence type="ECO:0000313" key="6">
    <source>
        <dbReference type="EMBL" id="EJK68410.1"/>
    </source>
</evidence>
<dbReference type="Gene3D" id="3.40.50.300">
    <property type="entry name" value="P-loop containing nucleotide triphosphate hydrolases"/>
    <property type="match status" value="1"/>
</dbReference>
<evidence type="ECO:0000256" key="1">
    <source>
        <dbReference type="ARBA" id="ARBA00004572"/>
    </source>
</evidence>
<dbReference type="InterPro" id="IPR003959">
    <property type="entry name" value="ATPase_AAA_core"/>
</dbReference>
<dbReference type="OrthoDB" id="39734at2759"/>
<keyword evidence="7" id="KW-1185">Reference proteome</keyword>
<dbReference type="InterPro" id="IPR027417">
    <property type="entry name" value="P-loop_NTPase"/>
</dbReference>
<dbReference type="AlphaFoldDB" id="K0SSM1"/>
<dbReference type="SMART" id="SM00382">
    <property type="entry name" value="AAA"/>
    <property type="match status" value="1"/>
</dbReference>
<comment type="caution">
    <text evidence="6">The sequence shown here is derived from an EMBL/GenBank/DDBJ whole genome shotgun (WGS) entry which is preliminary data.</text>
</comment>
<dbReference type="Pfam" id="PF00004">
    <property type="entry name" value="AAA"/>
    <property type="match status" value="1"/>
</dbReference>
<reference evidence="6 7" key="1">
    <citation type="journal article" date="2012" name="Genome Biol.">
        <title>Genome and low-iron response of an oceanic diatom adapted to chronic iron limitation.</title>
        <authorList>
            <person name="Lommer M."/>
            <person name="Specht M."/>
            <person name="Roy A.S."/>
            <person name="Kraemer L."/>
            <person name="Andreson R."/>
            <person name="Gutowska M.A."/>
            <person name="Wolf J."/>
            <person name="Bergner S.V."/>
            <person name="Schilhabel M.B."/>
            <person name="Klostermeier U.C."/>
            <person name="Beiko R.G."/>
            <person name="Rosenstiel P."/>
            <person name="Hippler M."/>
            <person name="Laroche J."/>
        </authorList>
    </citation>
    <scope>NUCLEOTIDE SEQUENCE [LARGE SCALE GENOMIC DNA]</scope>
    <source>
        <strain evidence="6 7">CCMP1005</strain>
    </source>
</reference>
<keyword evidence="3" id="KW-1000">Mitochondrion outer membrane</keyword>
<gene>
    <name evidence="6" type="ORF">THAOC_10413</name>
</gene>
<keyword evidence="2" id="KW-0547">Nucleotide-binding</keyword>
<comment type="subcellular location">
    <subcellularLocation>
        <location evidence="1">Mitochondrion outer membrane</location>
        <topology evidence="1">Single-pass membrane protein</topology>
    </subcellularLocation>
</comment>
<dbReference type="Pfam" id="PF17862">
    <property type="entry name" value="AAA_lid_3"/>
    <property type="match status" value="1"/>
</dbReference>
<evidence type="ECO:0000256" key="4">
    <source>
        <dbReference type="ARBA" id="ARBA00022840"/>
    </source>
</evidence>
<keyword evidence="4" id="KW-0067">ATP-binding</keyword>
<feature type="domain" description="AAA+ ATPase" evidence="5">
    <location>
        <begin position="290"/>
        <end position="428"/>
    </location>
</feature>
<evidence type="ECO:0000256" key="3">
    <source>
        <dbReference type="ARBA" id="ARBA00022787"/>
    </source>
</evidence>
<dbReference type="InterPro" id="IPR041569">
    <property type="entry name" value="AAA_lid_3"/>
</dbReference>
<dbReference type="Proteomes" id="UP000266841">
    <property type="component" value="Unassembled WGS sequence"/>
</dbReference>
<dbReference type="SUPFAM" id="SSF52540">
    <property type="entry name" value="P-loop containing nucleoside triphosphate hydrolases"/>
    <property type="match status" value="1"/>
</dbReference>
<dbReference type="PANTHER" id="PTHR45644">
    <property type="entry name" value="AAA ATPASE, PUTATIVE (AFU_ORTHOLOGUE AFUA_2G12920)-RELATED-RELATED"/>
    <property type="match status" value="1"/>
</dbReference>
<accession>K0SSM1</accession>
<proteinExistence type="predicted"/>
<evidence type="ECO:0000256" key="2">
    <source>
        <dbReference type="ARBA" id="ARBA00022741"/>
    </source>
</evidence>
<evidence type="ECO:0000259" key="5">
    <source>
        <dbReference type="SMART" id="SM00382"/>
    </source>
</evidence>
<sequence>MNQTRHTAAQARRLVRVSTFISTNTAGPLRLPHRRGLMARRNRRLGLAAALVASTCAHVFDDIHPGLATKRQFDTATATTRRVEEGESPFRVGRIAMAQRLLAPAVKSFALGAQIAVALVLVNATMKTIKEVWDELETQDWKKGPTGRGTTVEEQDLPYLREVDVESIHMQNSAANELATRLHSAGIPYDSEVDEISESNYGHTTTVEGVLRSLTRTEANILAQCLMAPNPTGLSPDESARAAWEAIGGLGDAKESLLDLVFPFLASSVPVGEGEGCDDGNEYYGGLLSNPPGVMLFGPPGCGKSMLAKALAATIGARFLVVTPSCLLRKYVGETNIHTRALFSLARKLSPTIIFVDELDGLFLARGGEEQVSRDLKTEFLQLWDGVRHGNRSRGDRILFLGATNRPFDVDNAFLRRMPRRIYVGLPDESSRLGTLKTMLRDVPIADDFDLELVARNTHGFSPSDLRELLQTSALYPLREAREEAMQSHSSPDMQSLPKLRCLRTDDVLLALRSCKPTPLSRQYREELMKYNQISAIRQNPLQKDNSDGYFYSADDIYANESSEATSEDYDDESDDL</sequence>
<dbReference type="Gene3D" id="1.10.8.60">
    <property type="match status" value="1"/>
</dbReference>
<dbReference type="EMBL" id="AGNL01011390">
    <property type="protein sequence ID" value="EJK68410.1"/>
    <property type="molecule type" value="Genomic_DNA"/>
</dbReference>
<name>K0SSM1_THAOC</name>
<dbReference type="GO" id="GO:0005524">
    <property type="term" value="F:ATP binding"/>
    <property type="evidence" value="ECO:0007669"/>
    <property type="project" value="UniProtKB-KW"/>
</dbReference>
<dbReference type="eggNOG" id="KOG0737">
    <property type="taxonomic scope" value="Eukaryota"/>
</dbReference>
<evidence type="ECO:0000313" key="7">
    <source>
        <dbReference type="Proteomes" id="UP000266841"/>
    </source>
</evidence>
<keyword evidence="3" id="KW-0496">Mitochondrion</keyword>
<dbReference type="GO" id="GO:0016887">
    <property type="term" value="F:ATP hydrolysis activity"/>
    <property type="evidence" value="ECO:0007669"/>
    <property type="project" value="InterPro"/>
</dbReference>
<dbReference type="InterPro" id="IPR051701">
    <property type="entry name" value="Mito_OM_Translocase_MSP1"/>
</dbReference>
<dbReference type="GO" id="GO:0005741">
    <property type="term" value="C:mitochondrial outer membrane"/>
    <property type="evidence" value="ECO:0007669"/>
    <property type="project" value="UniProtKB-SubCell"/>
</dbReference>
<keyword evidence="3" id="KW-0472">Membrane</keyword>